<protein>
    <submittedName>
        <fullName evidence="1">Uncharacterized protein</fullName>
    </submittedName>
</protein>
<dbReference type="EMBL" id="CM017615">
    <property type="protein sequence ID" value="TYI23496.1"/>
    <property type="molecule type" value="Genomic_DNA"/>
</dbReference>
<name>A0A5D2Q540_GOSTO</name>
<organism evidence="1 2">
    <name type="scientific">Gossypium tomentosum</name>
    <name type="common">Hawaiian cotton</name>
    <name type="synonym">Gossypium sandvicense</name>
    <dbReference type="NCBI Taxonomy" id="34277"/>
    <lineage>
        <taxon>Eukaryota</taxon>
        <taxon>Viridiplantae</taxon>
        <taxon>Streptophyta</taxon>
        <taxon>Embryophyta</taxon>
        <taxon>Tracheophyta</taxon>
        <taxon>Spermatophyta</taxon>
        <taxon>Magnoliopsida</taxon>
        <taxon>eudicotyledons</taxon>
        <taxon>Gunneridae</taxon>
        <taxon>Pentapetalae</taxon>
        <taxon>rosids</taxon>
        <taxon>malvids</taxon>
        <taxon>Malvales</taxon>
        <taxon>Malvaceae</taxon>
        <taxon>Malvoideae</taxon>
        <taxon>Gossypium</taxon>
    </lineage>
</organism>
<accession>A0A5D2Q540</accession>
<proteinExistence type="predicted"/>
<evidence type="ECO:0000313" key="1">
    <source>
        <dbReference type="EMBL" id="TYI23496.1"/>
    </source>
</evidence>
<gene>
    <name evidence="1" type="ORF">ES332_A06G169200v1</name>
</gene>
<reference evidence="1 2" key="1">
    <citation type="submission" date="2019-07" db="EMBL/GenBank/DDBJ databases">
        <title>WGS assembly of Gossypium tomentosum.</title>
        <authorList>
            <person name="Chen Z.J."/>
            <person name="Sreedasyam A."/>
            <person name="Ando A."/>
            <person name="Song Q."/>
            <person name="De L."/>
            <person name="Hulse-Kemp A."/>
            <person name="Ding M."/>
            <person name="Ye W."/>
            <person name="Kirkbride R."/>
            <person name="Jenkins J."/>
            <person name="Plott C."/>
            <person name="Lovell J."/>
            <person name="Lin Y.-M."/>
            <person name="Vaughn R."/>
            <person name="Liu B."/>
            <person name="Li W."/>
            <person name="Simpson S."/>
            <person name="Scheffler B."/>
            <person name="Saski C."/>
            <person name="Grover C."/>
            <person name="Hu G."/>
            <person name="Conover J."/>
            <person name="Carlson J."/>
            <person name="Shu S."/>
            <person name="Boston L."/>
            <person name="Williams M."/>
            <person name="Peterson D."/>
            <person name="Mcgee K."/>
            <person name="Jones D."/>
            <person name="Wendel J."/>
            <person name="Stelly D."/>
            <person name="Grimwood J."/>
            <person name="Schmutz J."/>
        </authorList>
    </citation>
    <scope>NUCLEOTIDE SEQUENCE [LARGE SCALE GENOMIC DNA]</scope>
    <source>
        <strain evidence="1">7179.01</strain>
    </source>
</reference>
<evidence type="ECO:0000313" key="2">
    <source>
        <dbReference type="Proteomes" id="UP000322667"/>
    </source>
</evidence>
<dbReference type="AlphaFoldDB" id="A0A5D2Q540"/>
<keyword evidence="2" id="KW-1185">Reference proteome</keyword>
<sequence>MAIQSSSNIQNYFSFLLYPSHILFKLPSKIFSTNLKDYRNVWSEQEEEGFERTTVAAIAKKISITKKALIPVLIKPSRMSKGCLRAAVFLVKYY</sequence>
<dbReference type="Proteomes" id="UP000322667">
    <property type="component" value="Chromosome A06"/>
</dbReference>